<evidence type="ECO:0000313" key="7">
    <source>
        <dbReference type="Proteomes" id="UP000198215"/>
    </source>
</evidence>
<dbReference type="GO" id="GO:0004315">
    <property type="term" value="F:3-oxoacyl-[acyl-carrier-protein] synthase activity"/>
    <property type="evidence" value="ECO:0007669"/>
    <property type="project" value="TreeGrafter"/>
</dbReference>
<dbReference type="InterPro" id="IPR014030">
    <property type="entry name" value="Ketoacyl_synth_N"/>
</dbReference>
<feature type="region of interest" description="Disordered" evidence="4">
    <location>
        <begin position="112"/>
        <end position="133"/>
    </location>
</feature>
<accession>A0A1C5H7W9</accession>
<keyword evidence="2 3" id="KW-0808">Transferase</keyword>
<dbReference type="Gene3D" id="3.40.47.10">
    <property type="match status" value="1"/>
</dbReference>
<evidence type="ECO:0000256" key="1">
    <source>
        <dbReference type="ARBA" id="ARBA00008467"/>
    </source>
</evidence>
<keyword evidence="7" id="KW-1185">Reference proteome</keyword>
<evidence type="ECO:0000259" key="5">
    <source>
        <dbReference type="PROSITE" id="PS52004"/>
    </source>
</evidence>
<dbReference type="AlphaFoldDB" id="A0A1C5H7W9"/>
<sequence>MGEREPVPISGMHAVSALGRGADAQLAGVLCGAPAFRPVRRFDTTGRRVTVAATLPDVGTLPDELADAIDVACRAAGLTAAQRAESGLLLATHGGPLSQPVAFRDDRPVGTTASTPVGRIAGTGDPTGALGGSVGPDDGRPVPGGPPVPALAAHLARVCGLGGPTRTYTSACVSASTAVADAAAMIRRGDRERVVVAAGYLVEPDQFALFDAGRALAADGAVRPFSAGRKGLLLGDGVAALVLESASAARRRGVEPVAALHGWGRAGDAYHPCQPDPTGHGLARAVGAALGRAGLPAEAVGYVNANATGTGYSDASEAAALRLALGDLADRVPVSSTKSLHGHALEASGLLELVVTVLALRHGKLPVNAGWLGPDEACPLDVVTDAPRPVGSPYALSLNAAFGGANTALLVGAP</sequence>
<evidence type="ECO:0000256" key="2">
    <source>
        <dbReference type="ARBA" id="ARBA00022679"/>
    </source>
</evidence>
<dbReference type="SMART" id="SM00825">
    <property type="entry name" value="PKS_KS"/>
    <property type="match status" value="1"/>
</dbReference>
<dbReference type="Proteomes" id="UP000198215">
    <property type="component" value="Chromosome I"/>
</dbReference>
<dbReference type="InterPro" id="IPR000794">
    <property type="entry name" value="Beta-ketoacyl_synthase"/>
</dbReference>
<protein>
    <submittedName>
        <fullName evidence="6">3-oxoacyl-(Acyl-carrier-protein) synthase</fullName>
    </submittedName>
</protein>
<dbReference type="PANTHER" id="PTHR11712">
    <property type="entry name" value="POLYKETIDE SYNTHASE-RELATED"/>
    <property type="match status" value="1"/>
</dbReference>
<dbReference type="InterPro" id="IPR014031">
    <property type="entry name" value="Ketoacyl_synth_C"/>
</dbReference>
<dbReference type="InterPro" id="IPR016039">
    <property type="entry name" value="Thiolase-like"/>
</dbReference>
<dbReference type="SUPFAM" id="SSF53901">
    <property type="entry name" value="Thiolase-like"/>
    <property type="match status" value="2"/>
</dbReference>
<feature type="domain" description="Ketosynthase family 3 (KS3)" evidence="5">
    <location>
        <begin position="1"/>
        <end position="413"/>
    </location>
</feature>
<dbReference type="PANTHER" id="PTHR11712:SF336">
    <property type="entry name" value="3-OXOACYL-[ACYL-CARRIER-PROTEIN] SYNTHASE, MITOCHONDRIAL"/>
    <property type="match status" value="1"/>
</dbReference>
<dbReference type="OrthoDB" id="2523650at2"/>
<name>A0A1C5H7W9_9ACTN</name>
<comment type="similarity">
    <text evidence="1 3">Belongs to the thiolase-like superfamily. Beta-ketoacyl-ACP synthases family.</text>
</comment>
<reference evidence="7" key="1">
    <citation type="submission" date="2016-06" db="EMBL/GenBank/DDBJ databases">
        <authorList>
            <person name="Varghese N."/>
            <person name="Submissions Spin"/>
        </authorList>
    </citation>
    <scope>NUCLEOTIDE SEQUENCE [LARGE SCALE GENOMIC DNA]</scope>
    <source>
        <strain evidence="7">DSM 45161</strain>
    </source>
</reference>
<dbReference type="InterPro" id="IPR020841">
    <property type="entry name" value="PKS_Beta-ketoAc_synthase_dom"/>
</dbReference>
<evidence type="ECO:0000256" key="4">
    <source>
        <dbReference type="SAM" id="MobiDB-lite"/>
    </source>
</evidence>
<dbReference type="EMBL" id="LT607753">
    <property type="protein sequence ID" value="SCG42104.1"/>
    <property type="molecule type" value="Genomic_DNA"/>
</dbReference>
<dbReference type="GO" id="GO:0006633">
    <property type="term" value="P:fatty acid biosynthetic process"/>
    <property type="evidence" value="ECO:0007669"/>
    <property type="project" value="TreeGrafter"/>
</dbReference>
<dbReference type="GO" id="GO:0005829">
    <property type="term" value="C:cytosol"/>
    <property type="evidence" value="ECO:0007669"/>
    <property type="project" value="TreeGrafter"/>
</dbReference>
<dbReference type="Pfam" id="PF00109">
    <property type="entry name" value="ketoacyl-synt"/>
    <property type="match status" value="1"/>
</dbReference>
<dbReference type="Pfam" id="PF02801">
    <property type="entry name" value="Ketoacyl-synt_C"/>
    <property type="match status" value="1"/>
</dbReference>
<evidence type="ECO:0000313" key="6">
    <source>
        <dbReference type="EMBL" id="SCG42104.1"/>
    </source>
</evidence>
<organism evidence="6 7">
    <name type="scientific">Micromonospora coxensis</name>
    <dbReference type="NCBI Taxonomy" id="356852"/>
    <lineage>
        <taxon>Bacteria</taxon>
        <taxon>Bacillati</taxon>
        <taxon>Actinomycetota</taxon>
        <taxon>Actinomycetes</taxon>
        <taxon>Micromonosporales</taxon>
        <taxon>Micromonosporaceae</taxon>
        <taxon>Micromonospora</taxon>
    </lineage>
</organism>
<gene>
    <name evidence="6" type="ORF">GA0070614_0941</name>
</gene>
<dbReference type="RefSeq" id="WP_088974801.1">
    <property type="nucleotide sequence ID" value="NZ_LT607753.1"/>
</dbReference>
<dbReference type="PROSITE" id="PS52004">
    <property type="entry name" value="KS3_2"/>
    <property type="match status" value="1"/>
</dbReference>
<proteinExistence type="inferred from homology"/>
<evidence type="ECO:0000256" key="3">
    <source>
        <dbReference type="RuleBase" id="RU003694"/>
    </source>
</evidence>